<evidence type="ECO:0000313" key="5">
    <source>
        <dbReference type="EMBL" id="MFC4363557.1"/>
    </source>
</evidence>
<dbReference type="PANTHER" id="PTHR43213">
    <property type="entry name" value="BIFUNCTIONAL DTTP/UTP PYROPHOSPHATASE/METHYLTRANSFERASE PROTEIN-RELATED"/>
    <property type="match status" value="1"/>
</dbReference>
<dbReference type="RefSeq" id="WP_290261464.1">
    <property type="nucleotide sequence ID" value="NZ_JAUFQG010000004.1"/>
</dbReference>
<comment type="cofactor">
    <cofactor evidence="1 4">
        <name>a divalent metal cation</name>
        <dbReference type="ChEBI" id="CHEBI:60240"/>
    </cofactor>
</comment>
<sequence length="203" mass="22138">MVKSPLVLASQSPRRKEILLQLGVNFKQIAVDVEEIPLPHESPAAYVCRLAEAKARAGYACQNTAGAVVLGADTVVVCDEQILEKPESEAHAKSMWRRLSGRSHEVLTSVCMFNGQVAELELSVTQVQFTLLTDHMIDNYWLTGEGLDKAGGYAIQGMGAAFVKAISGSYSGVVGLPIEKLIPLFDQFDIAYWCQPVKNRALD</sequence>
<dbReference type="PANTHER" id="PTHR43213:SF5">
    <property type="entry name" value="BIFUNCTIONAL DTTP_UTP PYROPHOSPHATASE_METHYLTRANSFERASE PROTEIN-RELATED"/>
    <property type="match status" value="1"/>
</dbReference>
<comment type="subcellular location">
    <subcellularLocation>
        <location evidence="4">Cytoplasm</location>
    </subcellularLocation>
</comment>
<dbReference type="CDD" id="cd00555">
    <property type="entry name" value="Maf"/>
    <property type="match status" value="1"/>
</dbReference>
<dbReference type="Pfam" id="PF02545">
    <property type="entry name" value="Maf"/>
    <property type="match status" value="1"/>
</dbReference>
<comment type="catalytic activity">
    <reaction evidence="4">
        <text>dTTP + H2O = dTMP + diphosphate + H(+)</text>
        <dbReference type="Rhea" id="RHEA:28534"/>
        <dbReference type="ChEBI" id="CHEBI:15377"/>
        <dbReference type="ChEBI" id="CHEBI:15378"/>
        <dbReference type="ChEBI" id="CHEBI:33019"/>
        <dbReference type="ChEBI" id="CHEBI:37568"/>
        <dbReference type="ChEBI" id="CHEBI:63528"/>
        <dbReference type="EC" id="3.6.1.9"/>
    </reaction>
</comment>
<name>A0ABV8V8V2_9GAMM</name>
<comment type="catalytic activity">
    <reaction evidence="4">
        <text>UTP + H2O = UMP + diphosphate + H(+)</text>
        <dbReference type="Rhea" id="RHEA:29395"/>
        <dbReference type="ChEBI" id="CHEBI:15377"/>
        <dbReference type="ChEBI" id="CHEBI:15378"/>
        <dbReference type="ChEBI" id="CHEBI:33019"/>
        <dbReference type="ChEBI" id="CHEBI:46398"/>
        <dbReference type="ChEBI" id="CHEBI:57865"/>
        <dbReference type="EC" id="3.6.1.9"/>
    </reaction>
</comment>
<evidence type="ECO:0000313" key="6">
    <source>
        <dbReference type="Proteomes" id="UP001595840"/>
    </source>
</evidence>
<feature type="site" description="Important for substrate specificity" evidence="4">
    <location>
        <position position="156"/>
    </location>
</feature>
<dbReference type="GO" id="GO:0016787">
    <property type="term" value="F:hydrolase activity"/>
    <property type="evidence" value="ECO:0007669"/>
    <property type="project" value="UniProtKB-KW"/>
</dbReference>
<evidence type="ECO:0000256" key="1">
    <source>
        <dbReference type="ARBA" id="ARBA00001968"/>
    </source>
</evidence>
<protein>
    <recommendedName>
        <fullName evidence="4">dTTP/UTP pyrophosphatase</fullName>
        <shortName evidence="4">dTTPase/UTPase</shortName>
        <ecNumber evidence="4">3.6.1.9</ecNumber>
    </recommendedName>
    <alternativeName>
        <fullName evidence="4">Nucleoside triphosphate pyrophosphatase</fullName>
    </alternativeName>
    <alternativeName>
        <fullName evidence="4">Nucleotide pyrophosphatase</fullName>
        <shortName evidence="4">Nucleotide PPase</shortName>
    </alternativeName>
</protein>
<keyword evidence="6" id="KW-1185">Reference proteome</keyword>
<feature type="site" description="Important for substrate specificity" evidence="4">
    <location>
        <position position="14"/>
    </location>
</feature>
<dbReference type="EC" id="3.6.1.9" evidence="4"/>
<dbReference type="EMBL" id="JBHSCX010000020">
    <property type="protein sequence ID" value="MFC4363557.1"/>
    <property type="molecule type" value="Genomic_DNA"/>
</dbReference>
<evidence type="ECO:0000256" key="4">
    <source>
        <dbReference type="HAMAP-Rule" id="MF_00528"/>
    </source>
</evidence>
<comment type="similarity">
    <text evidence="4">Belongs to the Maf family. YhdE subfamily.</text>
</comment>
<reference evidence="6" key="1">
    <citation type="journal article" date="2019" name="Int. J. Syst. Evol. Microbiol.">
        <title>The Global Catalogue of Microorganisms (GCM) 10K type strain sequencing project: providing services to taxonomists for standard genome sequencing and annotation.</title>
        <authorList>
            <consortium name="The Broad Institute Genomics Platform"/>
            <consortium name="The Broad Institute Genome Sequencing Center for Infectious Disease"/>
            <person name="Wu L."/>
            <person name="Ma J."/>
        </authorList>
    </citation>
    <scope>NUCLEOTIDE SEQUENCE [LARGE SCALE GENOMIC DNA]</scope>
    <source>
        <strain evidence="6">CECT 8570</strain>
    </source>
</reference>
<evidence type="ECO:0000256" key="2">
    <source>
        <dbReference type="ARBA" id="ARBA00022801"/>
    </source>
</evidence>
<dbReference type="InterPro" id="IPR029001">
    <property type="entry name" value="ITPase-like_fam"/>
</dbReference>
<comment type="caution">
    <text evidence="5">The sequence shown here is derived from an EMBL/GenBank/DDBJ whole genome shotgun (WGS) entry which is preliminary data.</text>
</comment>
<proteinExistence type="inferred from homology"/>
<dbReference type="HAMAP" id="MF_00528">
    <property type="entry name" value="Maf"/>
    <property type="match status" value="1"/>
</dbReference>
<keyword evidence="2 4" id="KW-0378">Hydrolase</keyword>
<evidence type="ECO:0000256" key="3">
    <source>
        <dbReference type="ARBA" id="ARBA00023080"/>
    </source>
</evidence>
<feature type="site" description="Important for substrate specificity" evidence="4">
    <location>
        <position position="74"/>
    </location>
</feature>
<comment type="function">
    <text evidence="4">Nucleoside triphosphate pyrophosphatase that hydrolyzes dTTP and UTP. May have a dual role in cell division arrest and in preventing the incorporation of modified nucleotides into cellular nucleic acids.</text>
</comment>
<keyword evidence="4" id="KW-0963">Cytoplasm</keyword>
<dbReference type="PIRSF" id="PIRSF006305">
    <property type="entry name" value="Maf"/>
    <property type="match status" value="1"/>
</dbReference>
<gene>
    <name evidence="5" type="ORF">ACFOX3_14675</name>
</gene>
<dbReference type="NCBIfam" id="TIGR00172">
    <property type="entry name" value="maf"/>
    <property type="match status" value="1"/>
</dbReference>
<dbReference type="InterPro" id="IPR003697">
    <property type="entry name" value="Maf-like"/>
</dbReference>
<keyword evidence="3 4" id="KW-0546">Nucleotide metabolism</keyword>
<comment type="caution">
    <text evidence="4">Lacks conserved residue(s) required for the propagation of feature annotation.</text>
</comment>
<dbReference type="Gene3D" id="3.90.950.10">
    <property type="match status" value="1"/>
</dbReference>
<dbReference type="Proteomes" id="UP001595840">
    <property type="component" value="Unassembled WGS sequence"/>
</dbReference>
<organism evidence="5 6">
    <name type="scientific">Simiduia curdlanivorans</name>
    <dbReference type="NCBI Taxonomy" id="1492769"/>
    <lineage>
        <taxon>Bacteria</taxon>
        <taxon>Pseudomonadati</taxon>
        <taxon>Pseudomonadota</taxon>
        <taxon>Gammaproteobacteria</taxon>
        <taxon>Cellvibrionales</taxon>
        <taxon>Cellvibrionaceae</taxon>
        <taxon>Simiduia</taxon>
    </lineage>
</organism>
<feature type="active site" description="Proton acceptor" evidence="4">
    <location>
        <position position="73"/>
    </location>
</feature>
<dbReference type="SUPFAM" id="SSF52972">
    <property type="entry name" value="ITPase-like"/>
    <property type="match status" value="1"/>
</dbReference>
<accession>A0ABV8V8V2</accession>